<dbReference type="EMBL" id="CP136895">
    <property type="protein sequence ID" value="WOL10707.1"/>
    <property type="molecule type" value="Genomic_DNA"/>
</dbReference>
<dbReference type="PANTHER" id="PTHR17985:SF8">
    <property type="entry name" value="TRANSPORT AND GOLGI ORGANIZATION PROTEIN 2 HOMOLOG"/>
    <property type="match status" value="1"/>
</dbReference>
<dbReference type="PANTHER" id="PTHR17985">
    <property type="entry name" value="SER/THR-RICH PROTEIN T10 IN DGCR REGION"/>
    <property type="match status" value="1"/>
</dbReference>
<name>A0AAQ3KKN0_9LILI</name>
<protein>
    <submittedName>
        <fullName evidence="1">Transport and Golgi organization</fullName>
    </submittedName>
</protein>
<gene>
    <name evidence="1" type="ORF">Cni_G19466</name>
</gene>
<evidence type="ECO:0000313" key="1">
    <source>
        <dbReference type="EMBL" id="WOL10707.1"/>
    </source>
</evidence>
<accession>A0AAQ3KKN0</accession>
<dbReference type="Pfam" id="PF05742">
    <property type="entry name" value="TANGO2"/>
    <property type="match status" value="1"/>
</dbReference>
<sequence>MCIATWVWQAHPVYQFLLLLNRDEFHDRPTEPVGWWGESSNHKILGGRDVLGGGTWLGCTKDGRLAFLTNFREPDSLSGTKSRGELPKRFLECTKCPLEFVQEIVKEADQYNGFNLIVADLCTKSMIYISNRPKGKPISILEVPPGVHVLSNANLNSPWPKAEKLRKEFSEILSNHRQEEISETEMVQSLMADKTKADRSLLPDTGCDPEWEFDLSSIFVETVTKLGRYGTRSMVAICVTKSSKVCFYEKYIVGGIWKDHSFQYHLEKLQEG</sequence>
<keyword evidence="2" id="KW-1185">Reference proteome</keyword>
<dbReference type="Proteomes" id="UP001327560">
    <property type="component" value="Chromosome 6"/>
</dbReference>
<evidence type="ECO:0000313" key="2">
    <source>
        <dbReference type="Proteomes" id="UP001327560"/>
    </source>
</evidence>
<proteinExistence type="predicted"/>
<organism evidence="1 2">
    <name type="scientific">Canna indica</name>
    <name type="common">Indian-shot</name>
    <dbReference type="NCBI Taxonomy" id="4628"/>
    <lineage>
        <taxon>Eukaryota</taxon>
        <taxon>Viridiplantae</taxon>
        <taxon>Streptophyta</taxon>
        <taxon>Embryophyta</taxon>
        <taxon>Tracheophyta</taxon>
        <taxon>Spermatophyta</taxon>
        <taxon>Magnoliopsida</taxon>
        <taxon>Liliopsida</taxon>
        <taxon>Zingiberales</taxon>
        <taxon>Cannaceae</taxon>
        <taxon>Canna</taxon>
    </lineage>
</organism>
<dbReference type="InterPro" id="IPR008551">
    <property type="entry name" value="TANGO2"/>
</dbReference>
<dbReference type="AlphaFoldDB" id="A0AAQ3KKN0"/>
<reference evidence="1 2" key="1">
    <citation type="submission" date="2023-10" db="EMBL/GenBank/DDBJ databases">
        <title>Chromosome-scale genome assembly provides insights into flower coloration mechanisms of Canna indica.</title>
        <authorList>
            <person name="Li C."/>
        </authorList>
    </citation>
    <scope>NUCLEOTIDE SEQUENCE [LARGE SCALE GENOMIC DNA]</scope>
    <source>
        <tissue evidence="1">Flower</tissue>
    </source>
</reference>